<comment type="similarity">
    <text evidence="2">Belongs to the tRNA methyltransferase O family.</text>
</comment>
<dbReference type="Gene3D" id="3.30.2310.10">
    <property type="entry name" value="YaeB-like"/>
    <property type="match status" value="1"/>
</dbReference>
<accession>A0A3A6TX74</accession>
<dbReference type="GO" id="GO:0089715">
    <property type="term" value="F:tRNA (L-threonylcarbamoyladenosine(37)-C2) methyltransferase activity"/>
    <property type="evidence" value="ECO:0007669"/>
    <property type="project" value="TreeGrafter"/>
</dbReference>
<keyword evidence="4" id="KW-0489">Methyltransferase</keyword>
<dbReference type="PANTHER" id="PTHR12818:SF0">
    <property type="entry name" value="TRNA (ADENINE(37)-N6)-METHYLTRANSFERASE"/>
    <property type="match status" value="1"/>
</dbReference>
<protein>
    <submittedName>
        <fullName evidence="4">tRNA (N6-threonylcarbamoyladenosine(37)-N6)-methyltransferase TrmO</fullName>
    </submittedName>
</protein>
<dbReference type="NCBIfam" id="TIGR00104">
    <property type="entry name" value="tRNA_TsaA"/>
    <property type="match status" value="1"/>
</dbReference>
<gene>
    <name evidence="4" type="primary">tsaA</name>
    <name evidence="4" type="ORF">D5R81_02210</name>
</gene>
<dbReference type="CDD" id="cd09281">
    <property type="entry name" value="UPF0066"/>
    <property type="match status" value="1"/>
</dbReference>
<dbReference type="InterPro" id="IPR036414">
    <property type="entry name" value="YaeB_N_sf"/>
</dbReference>
<dbReference type="FunFam" id="2.40.30.70:FF:000001">
    <property type="entry name" value="tRNA (N6-threonylcarbamoyladenosine(37)-N6)-methyltransferase TrmO"/>
    <property type="match status" value="1"/>
</dbReference>
<name>A0A3A6TX74_9GAMM</name>
<proteinExistence type="inferred from homology"/>
<evidence type="ECO:0000313" key="5">
    <source>
        <dbReference type="Proteomes" id="UP000273022"/>
    </source>
</evidence>
<dbReference type="GO" id="GO:0032259">
    <property type="term" value="P:methylation"/>
    <property type="evidence" value="ECO:0007669"/>
    <property type="project" value="UniProtKB-KW"/>
</dbReference>
<sequence>MINFKHSVEAIGVCHSPYKQKFGIPRQPGLVDAKGTIELIGDYNHPDFVEGIEQYSHLWLIFSFHENLTQGFKAKVRPPRLGGNDKMGVLATRSTFRPNGIGQSVVRLHSVNRKNGQIRINISGMDLVDSTPILDIKPYLPFSDNIQDATAGFAQQAPQQLDVHFSQAALQTLSEQTNHYEVEALISQVLSQDPRPAYKKNNEDCKIYHISLYELNISWQVVENIVIVKNITNIF</sequence>
<dbReference type="PROSITE" id="PS51668">
    <property type="entry name" value="TSAA_2"/>
    <property type="match status" value="1"/>
</dbReference>
<dbReference type="InterPro" id="IPR036413">
    <property type="entry name" value="YaeB-like_sf"/>
</dbReference>
<dbReference type="InterPro" id="IPR040372">
    <property type="entry name" value="YaeB-like"/>
</dbReference>
<dbReference type="Proteomes" id="UP000273022">
    <property type="component" value="Unassembled WGS sequence"/>
</dbReference>
<organism evidence="4 5">
    <name type="scientific">Parashewanella spongiae</name>
    <dbReference type="NCBI Taxonomy" id="342950"/>
    <lineage>
        <taxon>Bacteria</taxon>
        <taxon>Pseudomonadati</taxon>
        <taxon>Pseudomonadota</taxon>
        <taxon>Gammaproteobacteria</taxon>
        <taxon>Alteromonadales</taxon>
        <taxon>Shewanellaceae</taxon>
        <taxon>Parashewanella</taxon>
    </lineage>
</organism>
<keyword evidence="5" id="KW-1185">Reference proteome</keyword>
<comment type="caution">
    <text evidence="4">The sequence shown here is derived from an EMBL/GenBank/DDBJ whole genome shotgun (WGS) entry which is preliminary data.</text>
</comment>
<evidence type="ECO:0000256" key="1">
    <source>
        <dbReference type="ARBA" id="ARBA00022691"/>
    </source>
</evidence>
<dbReference type="RefSeq" id="WP_121852025.1">
    <property type="nucleotide sequence ID" value="NZ_CP037952.1"/>
</dbReference>
<dbReference type="Gene3D" id="2.40.30.70">
    <property type="entry name" value="YaeB-like"/>
    <property type="match status" value="1"/>
</dbReference>
<reference evidence="4 5" key="1">
    <citation type="submission" date="2018-09" db="EMBL/GenBank/DDBJ databases">
        <title>Phylogeny of the Shewanellaceae, and recommendation for two new genera, Pseudoshewanella and Parashewanella.</title>
        <authorList>
            <person name="Wang G."/>
        </authorList>
    </citation>
    <scope>NUCLEOTIDE SEQUENCE [LARGE SCALE GENOMIC DNA]</scope>
    <source>
        <strain evidence="4 5">KCTC 22492</strain>
    </source>
</reference>
<dbReference type="EMBL" id="QYYH01000008">
    <property type="protein sequence ID" value="RJY19079.1"/>
    <property type="molecule type" value="Genomic_DNA"/>
</dbReference>
<dbReference type="InterPro" id="IPR023370">
    <property type="entry name" value="TrmO-like_N"/>
</dbReference>
<dbReference type="AlphaFoldDB" id="A0A3A6TX74"/>
<dbReference type="OrthoDB" id="9804309at2"/>
<feature type="domain" description="TsaA-like" evidence="3">
    <location>
        <begin position="8"/>
        <end position="148"/>
    </location>
</feature>
<keyword evidence="1" id="KW-0949">S-adenosyl-L-methionine</keyword>
<evidence type="ECO:0000259" key="3">
    <source>
        <dbReference type="PROSITE" id="PS51668"/>
    </source>
</evidence>
<evidence type="ECO:0000256" key="2">
    <source>
        <dbReference type="ARBA" id="ARBA00033753"/>
    </source>
</evidence>
<dbReference type="PANTHER" id="PTHR12818">
    <property type="entry name" value="TRNA (ADENINE(37)-N6)-METHYLTRANSFERASE"/>
    <property type="match status" value="1"/>
</dbReference>
<evidence type="ECO:0000313" key="4">
    <source>
        <dbReference type="EMBL" id="RJY19079.1"/>
    </source>
</evidence>
<dbReference type="SUPFAM" id="SSF118196">
    <property type="entry name" value="YaeB-like"/>
    <property type="match status" value="1"/>
</dbReference>
<dbReference type="InterPro" id="IPR041369">
    <property type="entry name" value="TrmO_C"/>
</dbReference>
<keyword evidence="4" id="KW-0808">Transferase</keyword>
<dbReference type="Pfam" id="PF01980">
    <property type="entry name" value="TrmO_N"/>
    <property type="match status" value="1"/>
</dbReference>
<dbReference type="Pfam" id="PF18389">
    <property type="entry name" value="TrmO_C"/>
    <property type="match status" value="1"/>
</dbReference>